<dbReference type="InterPro" id="IPR014905">
    <property type="entry name" value="HIRAN"/>
</dbReference>
<feature type="compositionally biased region" description="Low complexity" evidence="20">
    <location>
        <begin position="654"/>
        <end position="663"/>
    </location>
</feature>
<evidence type="ECO:0000256" key="8">
    <source>
        <dbReference type="ARBA" id="ARBA00022741"/>
    </source>
</evidence>
<dbReference type="GO" id="GO:0000290">
    <property type="term" value="P:deadenylation-dependent decapping of nuclear-transcribed mRNA"/>
    <property type="evidence" value="ECO:0007669"/>
    <property type="project" value="InterPro"/>
</dbReference>
<dbReference type="CDD" id="cd18793">
    <property type="entry name" value="SF2_C_SNF"/>
    <property type="match status" value="1"/>
</dbReference>
<feature type="compositionally biased region" description="Low complexity" evidence="20">
    <location>
        <begin position="514"/>
        <end position="537"/>
    </location>
</feature>
<feature type="region of interest" description="Disordered" evidence="20">
    <location>
        <begin position="752"/>
        <end position="840"/>
    </location>
</feature>
<evidence type="ECO:0000256" key="10">
    <source>
        <dbReference type="ARBA" id="ARBA00022771"/>
    </source>
</evidence>
<feature type="domain" description="RING-type" evidence="21">
    <location>
        <begin position="1900"/>
        <end position="1945"/>
    </location>
</feature>
<accession>A0A9P8IAM9</accession>
<dbReference type="PROSITE" id="PS00893">
    <property type="entry name" value="NUDIX_BOX"/>
    <property type="match status" value="1"/>
</dbReference>
<dbReference type="SUPFAM" id="SSF55811">
    <property type="entry name" value="Nudix"/>
    <property type="match status" value="1"/>
</dbReference>
<feature type="region of interest" description="Disordered" evidence="20">
    <location>
        <begin position="855"/>
        <end position="970"/>
    </location>
</feature>
<evidence type="ECO:0000256" key="12">
    <source>
        <dbReference type="ARBA" id="ARBA00022806"/>
    </source>
</evidence>
<feature type="compositionally biased region" description="Low complexity" evidence="20">
    <location>
        <begin position="825"/>
        <end position="840"/>
    </location>
</feature>
<feature type="compositionally biased region" description="Polar residues" evidence="20">
    <location>
        <begin position="500"/>
        <end position="510"/>
    </location>
</feature>
<feature type="compositionally biased region" description="Polar residues" evidence="20">
    <location>
        <begin position="477"/>
        <end position="491"/>
    </location>
</feature>
<feature type="region of interest" description="Disordered" evidence="20">
    <location>
        <begin position="455"/>
        <end position="553"/>
    </location>
</feature>
<dbReference type="FunFam" id="3.90.79.10:FF:000003">
    <property type="entry name" value="M7GpppN-mRNA hydrolase isoform 2"/>
    <property type="match status" value="1"/>
</dbReference>
<keyword evidence="18" id="KW-0539">Nucleus</keyword>
<dbReference type="GO" id="GO:0005737">
    <property type="term" value="C:cytoplasm"/>
    <property type="evidence" value="ECO:0007669"/>
    <property type="project" value="UniProtKB-SubCell"/>
</dbReference>
<dbReference type="PANTHER" id="PTHR45626:SF22">
    <property type="entry name" value="DNA REPAIR PROTEIN RAD5"/>
    <property type="match status" value="1"/>
</dbReference>
<dbReference type="SMART" id="SM01125">
    <property type="entry name" value="DCP2"/>
    <property type="match status" value="1"/>
</dbReference>
<dbReference type="InterPro" id="IPR036189">
    <property type="entry name" value="DCP2_BoxA_sf"/>
</dbReference>
<comment type="similarity">
    <text evidence="4">Belongs to the Nudix hydrolase family. DCP2 subfamily.</text>
</comment>
<evidence type="ECO:0000256" key="7">
    <source>
        <dbReference type="ARBA" id="ARBA00022723"/>
    </source>
</evidence>
<evidence type="ECO:0000256" key="14">
    <source>
        <dbReference type="ARBA" id="ARBA00022840"/>
    </source>
</evidence>
<feature type="compositionally biased region" description="Polar residues" evidence="20">
    <location>
        <begin position="927"/>
        <end position="943"/>
    </location>
</feature>
<dbReference type="Pfam" id="PF24975">
    <property type="entry name" value="UBA_Rad5"/>
    <property type="match status" value="1"/>
</dbReference>
<feature type="compositionally biased region" description="Low complexity" evidence="20">
    <location>
        <begin position="459"/>
        <end position="476"/>
    </location>
</feature>
<dbReference type="PROSITE" id="PS51462">
    <property type="entry name" value="NUDIX"/>
    <property type="match status" value="1"/>
</dbReference>
<evidence type="ECO:0000256" key="16">
    <source>
        <dbReference type="ARBA" id="ARBA00023204"/>
    </source>
</evidence>
<evidence type="ECO:0000256" key="20">
    <source>
        <dbReference type="SAM" id="MobiDB-lite"/>
    </source>
</evidence>
<name>A0A9P8IAM9_9PEZI</name>
<feature type="compositionally biased region" description="Basic and acidic residues" evidence="20">
    <location>
        <begin position="802"/>
        <end position="815"/>
    </location>
</feature>
<dbReference type="InterPro" id="IPR027417">
    <property type="entry name" value="P-loop_NTPase"/>
</dbReference>
<keyword evidence="14" id="KW-0067">ATP-binding</keyword>
<comment type="similarity">
    <text evidence="5">Belongs to the SNF2/RAD54 helicase family.</text>
</comment>
<dbReference type="Pfam" id="PF00271">
    <property type="entry name" value="Helicase_C"/>
    <property type="match status" value="1"/>
</dbReference>
<feature type="compositionally biased region" description="Polar residues" evidence="20">
    <location>
        <begin position="757"/>
        <end position="772"/>
    </location>
</feature>
<dbReference type="OrthoDB" id="2801544at2759"/>
<proteinExistence type="inferred from homology"/>
<dbReference type="CDD" id="cd18008">
    <property type="entry name" value="DEXDc_SHPRH-like"/>
    <property type="match status" value="1"/>
</dbReference>
<feature type="region of interest" description="Disordered" evidence="20">
    <location>
        <begin position="1011"/>
        <end position="1047"/>
    </location>
</feature>
<keyword evidence="9" id="KW-0227">DNA damage</keyword>
<keyword evidence="15" id="KW-0694">RNA-binding</keyword>
<feature type="region of interest" description="Disordered" evidence="20">
    <location>
        <begin position="614"/>
        <end position="633"/>
    </location>
</feature>
<dbReference type="InterPro" id="IPR049730">
    <property type="entry name" value="SNF2/RAD54-like_C"/>
</dbReference>
<dbReference type="Pfam" id="PF00293">
    <property type="entry name" value="NUDIX"/>
    <property type="match status" value="1"/>
</dbReference>
<feature type="compositionally biased region" description="Pro residues" evidence="20">
    <location>
        <begin position="916"/>
        <end position="926"/>
    </location>
</feature>
<dbReference type="Gene3D" id="3.40.50.10810">
    <property type="entry name" value="Tandem AAA-ATPase domain"/>
    <property type="match status" value="1"/>
</dbReference>
<dbReference type="SMART" id="SM00490">
    <property type="entry name" value="HELICc"/>
    <property type="match status" value="1"/>
</dbReference>
<dbReference type="InterPro" id="IPR014001">
    <property type="entry name" value="Helicase_ATP-bd"/>
</dbReference>
<dbReference type="InterPro" id="IPR000330">
    <property type="entry name" value="SNF2_N"/>
</dbReference>
<feature type="region of interest" description="Disordered" evidence="20">
    <location>
        <begin position="708"/>
        <end position="740"/>
    </location>
</feature>
<feature type="compositionally biased region" description="Basic and acidic residues" evidence="20">
    <location>
        <begin position="1360"/>
        <end position="1369"/>
    </location>
</feature>
<dbReference type="FunFam" id="1.10.10.1050:FF:000003">
    <property type="entry name" value="Decapping enzyme Dcp2, putative"/>
    <property type="match status" value="1"/>
</dbReference>
<keyword evidence="11" id="KW-0378">Hydrolase</keyword>
<dbReference type="GO" id="GO:0005524">
    <property type="term" value="F:ATP binding"/>
    <property type="evidence" value="ECO:0007669"/>
    <property type="project" value="UniProtKB-KW"/>
</dbReference>
<keyword evidence="10 19" id="KW-0863">Zinc-finger</keyword>
<dbReference type="Proteomes" id="UP000698800">
    <property type="component" value="Unassembled WGS sequence"/>
</dbReference>
<comment type="cofactor">
    <cofactor evidence="1">
        <name>Mn(2+)</name>
        <dbReference type="ChEBI" id="CHEBI:29035"/>
    </cofactor>
</comment>
<dbReference type="InterPro" id="IPR015797">
    <property type="entry name" value="NUDIX_hydrolase-like_dom_sf"/>
</dbReference>
<dbReference type="Pfam" id="PF05026">
    <property type="entry name" value="DCP2"/>
    <property type="match status" value="1"/>
</dbReference>
<dbReference type="GO" id="GO:0000184">
    <property type="term" value="P:nuclear-transcribed mRNA catabolic process, nonsense-mediated decay"/>
    <property type="evidence" value="ECO:0007669"/>
    <property type="project" value="InterPro"/>
</dbReference>
<evidence type="ECO:0000259" key="21">
    <source>
        <dbReference type="PROSITE" id="PS50089"/>
    </source>
</evidence>
<feature type="domain" description="Helicase ATP-binding" evidence="22">
    <location>
        <begin position="1511"/>
        <end position="1719"/>
    </location>
</feature>
<keyword evidence="6" id="KW-0963">Cytoplasm</keyword>
<keyword evidence="17" id="KW-0464">Manganese</keyword>
<evidence type="ECO:0000256" key="9">
    <source>
        <dbReference type="ARBA" id="ARBA00022763"/>
    </source>
</evidence>
<evidence type="ECO:0000256" key="3">
    <source>
        <dbReference type="ARBA" id="ARBA00004496"/>
    </source>
</evidence>
<dbReference type="GO" id="GO:0008270">
    <property type="term" value="F:zinc ion binding"/>
    <property type="evidence" value="ECO:0007669"/>
    <property type="project" value="UniProtKB-KW"/>
</dbReference>
<dbReference type="Gene3D" id="3.30.40.10">
    <property type="entry name" value="Zinc/RING finger domain, C3HC4 (zinc finger)"/>
    <property type="match status" value="1"/>
</dbReference>
<evidence type="ECO:0000259" key="22">
    <source>
        <dbReference type="PROSITE" id="PS51192"/>
    </source>
</evidence>
<dbReference type="Gene3D" id="1.10.10.1050">
    <property type="entry name" value="Dcp2, box A domain"/>
    <property type="match status" value="1"/>
</dbReference>
<dbReference type="InterPro" id="IPR020084">
    <property type="entry name" value="NUDIX_hydrolase_CS"/>
</dbReference>
<dbReference type="InterPro" id="IPR050628">
    <property type="entry name" value="SNF2_RAD54_helicase_TF"/>
</dbReference>
<evidence type="ECO:0000256" key="6">
    <source>
        <dbReference type="ARBA" id="ARBA00022490"/>
    </source>
</evidence>
<evidence type="ECO:0000256" key="17">
    <source>
        <dbReference type="ARBA" id="ARBA00023211"/>
    </source>
</evidence>
<evidence type="ECO:0000256" key="2">
    <source>
        <dbReference type="ARBA" id="ARBA00004123"/>
    </source>
</evidence>
<sequence length="2152" mass="239510">MLLTPLDARLGGDFALLGTQNSSSLADLRGYRTQIQAILIISYGGEIPAGWQKQRRDSRIVSDPLCNEENSNYVRNKLRVERLGSRGVSHHGLAVVFPNWLDDLCVRFIINLPQEELESVERICFQVEEAQWFYEDFIRPLDPNLPSLNLKQFSLRIFQHCPLFSEFSPYHHTQAFSEFLSYKTRVPVRGAIMLNEEMDEVVLVKGWKKGANWSFPRGKINKDERDLDCAVREVYEETGFDARQAGLVPEDPEAKFIEVTMREQNMRLYVFRGIPMDTDFQPRTRKEISKIQWHRLSELPTFKKNKQNQNDSNDTLALNANKFYMVAPFLKPLKMWIAAQKKLDAKKGSVTKHLAPIVQTEEFMTEEEPATENESGEVKGNLMALLGLSKKAEEPSSLPEVSDVEVSMKDTSARLKRLLSVSESLPTYDPVLNKVSDSDAGRSGDLLALLQKGLGTTTSGEPQSSEAPQPPSELSSNLTPNQPLLNSNLSAPFSFPIPPQHSNYNTQENSYAAPLTQSSLPPQPSNLGQQQYYHQPPRSFPPQPSYFQQQTPHMPSYVSPQQPLFYGLPGRAPTTQRASLTPQHSGLQRFPQPLPYPQQQQAYEINRSPVGHQFSNVHLPTLPPGPPSLMPTKLNTHSQALLNVLKHGNATELSAAPSSASSPVGQRQRHGSNGIVSPVYVSPNGAQRPRNEHQNALLDLFRSPPVEAANPVRSLPAPEDPPAELSAHLSPGIPDQGFLDTAPQREMVDGAKPAKGTAQQGYESPGSSQLRPVTSGPPPTKMSVPSTRPRFEGPTRKPKGKKAVEVGRSDHRSEHPPTLLSAQSTGGTPQTNGNGTNKTLNLATLPLKTASLKTTSPQEMQEKPKGITPTPFQPQILRRPAHPSPKAPSAFDRRSSQSAQQAQALLSLFGKSSTPPISPSTKPPPAFSSSTVVGTINSTSPVSNGKLAASPNAKSPVDIESKMTPKKSSSISDVNRGFLLGYLEDPLNNATGELEMNCPDAELPPAKKRRFFSEPSPAPDQPFELGSSLSDNPNVPDASTLLKTTPVPEDALYQDVVPADTVSENVDNLDPGRGPRRGFDAGLFKGVVGAELDPVTLKRIVEAAGDNTERAINMYFDGSWKTASAGIIPSPAPKQENKTQSPTIYPDICRREEAGAGAVELVKPAPTLRIRANPRDTMPESRYVGAFGVGAWVTRPANFIQHGEKVHIGRQKLLSKLSATNRGPRGKGGIVSNSRTNHLHRRVDIVVRFTNSKDEEIGRLPKETAAWVSTLIDQGICKFEGTCVYVPERVRTNDTIYLQLRCHLLRSAFDTGRFRPMDKNRTTGLFEARETEEEKDMRLLQIALVKLFQEINLHPSRSSEATEKHKREQLLQATETADQNEKDEALRKPKLEENGGPSTPGSDEPEDGKELEQDQLDMLYKKAQSFDFNTPEAEPSDTFAMDLRPYQKQALHWMLVKERDEKAEHKEESMHPLWEDYSFPTKDADDRELPGAADQKFYVNPYSGELSLDFPTQDQHCLGGILADEMGLGKTIEMLSLIHTNKSDVALRLQSSNSVSINILSRLPKRPASVERAPCTTLVVAPMSLLAQWQSEAENASKPGSLKAIVYYGNEKAASLRHLCCEANAASAPNLVITSYGVVLSEFNQVISNNGDRSSHDGLFSLNFFRVILDEAHHIKNRQSKSAKACYEINAEHRWVLTGTPIVNRLEDLFSLVRFLRVEPWANFSFWKTFITVPFESKEFIRALDVVQTVLEPLVLRRTKDMKTPDGQSLVPLPPRTIRIEEVELSKPEREVYDHIFNRAKRTFAENIQAGTLLKSYTMIFAQILRLRQSCCHPILTRNKNIVADEEEAATAADIASGLADDMDLQELIMRFTAEEGEKDANAFGASVMKQIQEEANNECPICAEEPMIDQAVTGCWHSACKKCLLDYIEHQKDKGKLPCCFQCREPVNQRDVFEVIKHDDDLGTAGQPRISLRRVNANNSAKIGTLVKHLKRLRREDPGMKSVVFSQFTSFLDLIEPALERDNIPFLRFDGSMAQKTRAAVLSEFTNHPRGVVLLLSLRAGGVGLNLTQAKRVFMMDPWWSFAVEAQAIDRVHRMGQEDPVTVHRFIVKDSVEHRMLKIQDRKKFIASSLGMMSDEEKKSQRIEDIKELLS</sequence>
<dbReference type="GO" id="GO:0140933">
    <property type="term" value="F:5'-(N(7)-methylguanosine 5'-triphospho)-[mRNA] hydrolase activity"/>
    <property type="evidence" value="ECO:0007669"/>
    <property type="project" value="InterPro"/>
</dbReference>
<evidence type="ECO:0000313" key="25">
    <source>
        <dbReference type="EMBL" id="KAH0547581.1"/>
    </source>
</evidence>
<gene>
    <name evidence="25" type="ORF">FGG08_000306</name>
</gene>
<dbReference type="InterPro" id="IPR001650">
    <property type="entry name" value="Helicase_C-like"/>
</dbReference>
<dbReference type="Gene3D" id="3.40.50.300">
    <property type="entry name" value="P-loop containing nucleotide triphosphate hydrolases"/>
    <property type="match status" value="1"/>
</dbReference>
<feature type="domain" description="Helicase C-terminal" evidence="23">
    <location>
        <begin position="1986"/>
        <end position="2142"/>
    </location>
</feature>
<evidence type="ECO:0000256" key="1">
    <source>
        <dbReference type="ARBA" id="ARBA00001936"/>
    </source>
</evidence>
<dbReference type="GO" id="GO:0003723">
    <property type="term" value="F:RNA binding"/>
    <property type="evidence" value="ECO:0007669"/>
    <property type="project" value="UniProtKB-KW"/>
</dbReference>
<feature type="region of interest" description="Disordered" evidence="20">
    <location>
        <begin position="1356"/>
        <end position="1409"/>
    </location>
</feature>
<dbReference type="GO" id="GO:0030145">
    <property type="term" value="F:manganese ion binding"/>
    <property type="evidence" value="ECO:0007669"/>
    <property type="project" value="InterPro"/>
</dbReference>
<dbReference type="InterPro" id="IPR007722">
    <property type="entry name" value="DCP2_BoxA"/>
</dbReference>
<feature type="domain" description="Nudix hydrolase" evidence="24">
    <location>
        <begin position="184"/>
        <end position="331"/>
    </location>
</feature>
<feature type="compositionally biased region" description="Low complexity" evidence="20">
    <location>
        <begin position="896"/>
        <end position="915"/>
    </location>
</feature>
<dbReference type="SMART" id="SM00487">
    <property type="entry name" value="DEXDc"/>
    <property type="match status" value="1"/>
</dbReference>
<dbReference type="PROSITE" id="PS51192">
    <property type="entry name" value="HELICASE_ATP_BIND_1"/>
    <property type="match status" value="1"/>
</dbReference>
<feature type="compositionally biased region" description="Basic and acidic residues" evidence="20">
    <location>
        <begin position="1379"/>
        <end position="1393"/>
    </location>
</feature>
<feature type="compositionally biased region" description="Polar residues" evidence="20">
    <location>
        <begin position="573"/>
        <end position="586"/>
    </location>
</feature>
<reference evidence="25" key="1">
    <citation type="submission" date="2021-03" db="EMBL/GenBank/DDBJ databases">
        <title>Comparative genomics and phylogenomic investigation of the class Geoglossomycetes provide insights into ecological specialization and systematics.</title>
        <authorList>
            <person name="Melie T."/>
            <person name="Pirro S."/>
            <person name="Miller A.N."/>
            <person name="Quandt A."/>
        </authorList>
    </citation>
    <scope>NUCLEOTIDE SEQUENCE</scope>
    <source>
        <strain evidence="25">GBOQ0MN5Z8</strain>
    </source>
</reference>
<evidence type="ECO:0000256" key="18">
    <source>
        <dbReference type="ARBA" id="ARBA00023242"/>
    </source>
</evidence>
<dbReference type="CDD" id="cd03672">
    <property type="entry name" value="NUDIX_Dcp2p_Nudt20"/>
    <property type="match status" value="1"/>
</dbReference>
<evidence type="ECO:0000256" key="15">
    <source>
        <dbReference type="ARBA" id="ARBA00022884"/>
    </source>
</evidence>
<evidence type="ECO:0000259" key="24">
    <source>
        <dbReference type="PROSITE" id="PS51462"/>
    </source>
</evidence>
<dbReference type="GO" id="GO:0005634">
    <property type="term" value="C:nucleus"/>
    <property type="evidence" value="ECO:0007669"/>
    <property type="project" value="UniProtKB-SubCell"/>
</dbReference>
<dbReference type="PROSITE" id="PS51194">
    <property type="entry name" value="HELICASE_CTER"/>
    <property type="match status" value="1"/>
</dbReference>
<evidence type="ECO:0000256" key="13">
    <source>
        <dbReference type="ARBA" id="ARBA00022833"/>
    </source>
</evidence>
<evidence type="ECO:0000256" key="4">
    <source>
        <dbReference type="ARBA" id="ARBA00005279"/>
    </source>
</evidence>
<dbReference type="SUPFAM" id="SSF140586">
    <property type="entry name" value="Dcp2 domain-like"/>
    <property type="match status" value="1"/>
</dbReference>
<dbReference type="Pfam" id="PF00176">
    <property type="entry name" value="SNF2-rel_dom"/>
    <property type="match status" value="1"/>
</dbReference>
<dbReference type="InterPro" id="IPR038718">
    <property type="entry name" value="SNF2-like_sf"/>
</dbReference>
<dbReference type="Pfam" id="PF08797">
    <property type="entry name" value="HIRAN"/>
    <property type="match status" value="1"/>
</dbReference>
<comment type="caution">
    <text evidence="25">The sequence shown here is derived from an EMBL/GenBank/DDBJ whole genome shotgun (WGS) entry which is preliminary data.</text>
</comment>
<dbReference type="PANTHER" id="PTHR45626">
    <property type="entry name" value="TRANSCRIPTION TERMINATION FACTOR 2-RELATED"/>
    <property type="match status" value="1"/>
</dbReference>
<evidence type="ECO:0000313" key="26">
    <source>
        <dbReference type="Proteomes" id="UP000698800"/>
    </source>
</evidence>
<evidence type="ECO:0000256" key="5">
    <source>
        <dbReference type="ARBA" id="ARBA00007025"/>
    </source>
</evidence>
<dbReference type="PROSITE" id="PS50089">
    <property type="entry name" value="ZF_RING_2"/>
    <property type="match status" value="1"/>
</dbReference>
<dbReference type="SMART" id="SM00910">
    <property type="entry name" value="HIRAN"/>
    <property type="match status" value="1"/>
</dbReference>
<keyword evidence="26" id="KW-1185">Reference proteome</keyword>
<evidence type="ECO:0000256" key="11">
    <source>
        <dbReference type="ARBA" id="ARBA00022801"/>
    </source>
</evidence>
<dbReference type="Gene3D" id="3.90.79.10">
    <property type="entry name" value="Nucleoside Triphosphate Pyrophosphohydrolase"/>
    <property type="match status" value="1"/>
</dbReference>
<keyword evidence="13" id="KW-0862">Zinc</keyword>
<dbReference type="InterPro" id="IPR000086">
    <property type="entry name" value="NUDIX_hydrolase_dom"/>
</dbReference>
<keyword evidence="12" id="KW-0347">Helicase</keyword>
<feature type="region of interest" description="Disordered" evidence="20">
    <location>
        <begin position="653"/>
        <end position="690"/>
    </location>
</feature>
<dbReference type="InterPro" id="IPR044099">
    <property type="entry name" value="Dcp2_NUDIX"/>
</dbReference>
<dbReference type="InterPro" id="IPR013083">
    <property type="entry name" value="Znf_RING/FYVE/PHD"/>
</dbReference>
<comment type="subcellular location">
    <subcellularLocation>
        <location evidence="3">Cytoplasm</location>
    </subcellularLocation>
    <subcellularLocation>
        <location evidence="2">Nucleus</location>
    </subcellularLocation>
</comment>
<dbReference type="CDD" id="cd16572">
    <property type="entry name" value="RING-HC_SpRad8-like"/>
    <property type="match status" value="1"/>
</dbReference>
<dbReference type="InterPro" id="IPR001841">
    <property type="entry name" value="Znf_RING"/>
</dbReference>
<dbReference type="SUPFAM" id="SSF52540">
    <property type="entry name" value="P-loop containing nucleoside triphosphate hydrolases"/>
    <property type="match status" value="2"/>
</dbReference>
<feature type="region of interest" description="Disordered" evidence="20">
    <location>
        <begin position="570"/>
        <end position="594"/>
    </location>
</feature>
<protein>
    <submittedName>
        <fullName evidence="25">Uncharacterized protein</fullName>
    </submittedName>
</protein>
<dbReference type="GO" id="GO:0004386">
    <property type="term" value="F:helicase activity"/>
    <property type="evidence" value="ECO:0007669"/>
    <property type="project" value="UniProtKB-KW"/>
</dbReference>
<evidence type="ECO:0000259" key="23">
    <source>
        <dbReference type="PROSITE" id="PS51194"/>
    </source>
</evidence>
<dbReference type="GO" id="GO:0008094">
    <property type="term" value="F:ATP-dependent activity, acting on DNA"/>
    <property type="evidence" value="ECO:0007669"/>
    <property type="project" value="TreeGrafter"/>
</dbReference>
<evidence type="ECO:0000256" key="19">
    <source>
        <dbReference type="PROSITE-ProRule" id="PRU00175"/>
    </source>
</evidence>
<keyword evidence="16" id="KW-0234">DNA repair</keyword>
<dbReference type="GO" id="GO:0006281">
    <property type="term" value="P:DNA repair"/>
    <property type="evidence" value="ECO:0007669"/>
    <property type="project" value="UniProtKB-KW"/>
</dbReference>
<keyword evidence="8" id="KW-0547">Nucleotide-binding</keyword>
<dbReference type="EMBL" id="JAGHQL010000003">
    <property type="protein sequence ID" value="KAH0547581.1"/>
    <property type="molecule type" value="Genomic_DNA"/>
</dbReference>
<dbReference type="SUPFAM" id="SSF57850">
    <property type="entry name" value="RING/U-box"/>
    <property type="match status" value="1"/>
</dbReference>
<organism evidence="25 26">
    <name type="scientific">Glutinoglossum americanum</name>
    <dbReference type="NCBI Taxonomy" id="1670608"/>
    <lineage>
        <taxon>Eukaryota</taxon>
        <taxon>Fungi</taxon>
        <taxon>Dikarya</taxon>
        <taxon>Ascomycota</taxon>
        <taxon>Pezizomycotina</taxon>
        <taxon>Geoglossomycetes</taxon>
        <taxon>Geoglossales</taxon>
        <taxon>Geoglossaceae</taxon>
        <taxon>Glutinoglossum</taxon>
    </lineage>
</organism>
<keyword evidence="7" id="KW-0479">Metal-binding</keyword>